<organism evidence="6 7">
    <name type="scientific">Rhodocyclus tenuis</name>
    <name type="common">Rhodospirillum tenue</name>
    <dbReference type="NCBI Taxonomy" id="1066"/>
    <lineage>
        <taxon>Bacteria</taxon>
        <taxon>Pseudomonadati</taxon>
        <taxon>Pseudomonadota</taxon>
        <taxon>Betaproteobacteria</taxon>
        <taxon>Rhodocyclales</taxon>
        <taxon>Rhodocyclaceae</taxon>
        <taxon>Rhodocyclus</taxon>
    </lineage>
</organism>
<name>A0A6L5K2D4_RHOTE</name>
<protein>
    <submittedName>
        <fullName evidence="6">Phytoene/squalene synthase family protein</fullName>
    </submittedName>
</protein>
<evidence type="ECO:0000313" key="6">
    <source>
        <dbReference type="EMBL" id="MQY52708.1"/>
    </source>
</evidence>
<keyword evidence="3" id="KW-0808">Transferase</keyword>
<gene>
    <name evidence="6" type="ORF">GHK24_13110</name>
</gene>
<sequence length="354" mass="38019">MLRPSADPLPDDAAACARLLRGGSHSFFAASLVLPRRMRGAAAALYAFCRVADDAVDDCAPEERHAALAGLRRRLDAIYAGAPDDHPADRAFAGVAFKYGIPRTLPEALLEGFEWDAFSRRYETIEDLHGYGARVAGTVGAMMTLLMGVRDADVIARACDLGVAMQLTNIARDVGEDARAGRLYLPLAWMREQGIDPDAWLANPHFDERIGRVVAGLLREADALYARSGAGVSGLPLACRPGIHAAARIYAEIGREVERNGGDSVSRRAVTPLSRKLRGLAAALAASTQKGHRDATPPLAATAFLVDAVAMTRPPASAPRPPHWWDFADSAARTLTLVDRLERRDRVLGNRSGA</sequence>
<dbReference type="SUPFAM" id="SSF48576">
    <property type="entry name" value="Terpenoid synthases"/>
    <property type="match status" value="1"/>
</dbReference>
<dbReference type="PANTHER" id="PTHR31480">
    <property type="entry name" value="BIFUNCTIONAL LYCOPENE CYCLASE/PHYTOENE SYNTHASE"/>
    <property type="match status" value="1"/>
</dbReference>
<dbReference type="OrthoDB" id="9807580at2"/>
<dbReference type="GO" id="GO:0016117">
    <property type="term" value="P:carotenoid biosynthetic process"/>
    <property type="evidence" value="ECO:0007669"/>
    <property type="project" value="UniProtKB-KW"/>
</dbReference>
<evidence type="ECO:0000256" key="4">
    <source>
        <dbReference type="ARBA" id="ARBA00022746"/>
    </source>
</evidence>
<dbReference type="SFLD" id="SFLDG01212">
    <property type="entry name" value="Phytoene_synthase_like"/>
    <property type="match status" value="1"/>
</dbReference>
<evidence type="ECO:0000256" key="2">
    <source>
        <dbReference type="ARBA" id="ARBA00006251"/>
    </source>
</evidence>
<comment type="cofactor">
    <cofactor evidence="5">
        <name>ATP</name>
        <dbReference type="ChEBI" id="CHEBI:30616"/>
    </cofactor>
</comment>
<dbReference type="FunFam" id="1.10.600.10:FF:000020">
    <property type="entry name" value="Phytoene synthase"/>
    <property type="match status" value="1"/>
</dbReference>
<dbReference type="AlphaFoldDB" id="A0A6L5K2D4"/>
<dbReference type="Pfam" id="PF00494">
    <property type="entry name" value="SQS_PSY"/>
    <property type="match status" value="1"/>
</dbReference>
<dbReference type="PROSITE" id="PS01045">
    <property type="entry name" value="SQUALEN_PHYTOEN_SYN_2"/>
    <property type="match status" value="1"/>
</dbReference>
<accession>A0A6L5K2D4</accession>
<evidence type="ECO:0000256" key="3">
    <source>
        <dbReference type="ARBA" id="ARBA00022679"/>
    </source>
</evidence>
<comment type="similarity">
    <text evidence="2">Belongs to the phytoene/squalene synthase family.</text>
</comment>
<reference evidence="6 7" key="1">
    <citation type="submission" date="2019-10" db="EMBL/GenBank/DDBJ databases">
        <title>Whole-genome sequence of the purple nonsulfur photosynthetic bacterium Rhodocyclus tenuis.</title>
        <authorList>
            <person name="Kyndt J.A."/>
            <person name="Meyer T.E."/>
        </authorList>
    </citation>
    <scope>NUCLEOTIDE SEQUENCE [LARGE SCALE GENOMIC DNA]</scope>
    <source>
        <strain evidence="6 7">DSM 110</strain>
    </source>
</reference>
<evidence type="ECO:0000313" key="7">
    <source>
        <dbReference type="Proteomes" id="UP000480275"/>
    </source>
</evidence>
<evidence type="ECO:0000256" key="5">
    <source>
        <dbReference type="ARBA" id="ARBA00053028"/>
    </source>
</evidence>
<dbReference type="InterPro" id="IPR033904">
    <property type="entry name" value="Trans_IPPS_HH"/>
</dbReference>
<evidence type="ECO:0000256" key="1">
    <source>
        <dbReference type="ARBA" id="ARBA00004684"/>
    </source>
</evidence>
<dbReference type="SFLD" id="SFLDS00005">
    <property type="entry name" value="Isoprenoid_Synthase_Type_I"/>
    <property type="match status" value="1"/>
</dbReference>
<dbReference type="SFLD" id="SFLDG01018">
    <property type="entry name" value="Squalene/Phytoene_Synthase_Lik"/>
    <property type="match status" value="1"/>
</dbReference>
<dbReference type="InterPro" id="IPR002060">
    <property type="entry name" value="Squ/phyt_synthse"/>
</dbReference>
<dbReference type="EMBL" id="WIXJ01000015">
    <property type="protein sequence ID" value="MQY52708.1"/>
    <property type="molecule type" value="Genomic_DNA"/>
</dbReference>
<dbReference type="InterPro" id="IPR044843">
    <property type="entry name" value="Trans_IPPS_bact-type"/>
</dbReference>
<dbReference type="CDD" id="cd00683">
    <property type="entry name" value="Trans_IPPS_HH"/>
    <property type="match status" value="1"/>
</dbReference>
<comment type="caution">
    <text evidence="6">The sequence shown here is derived from an EMBL/GenBank/DDBJ whole genome shotgun (WGS) entry which is preliminary data.</text>
</comment>
<dbReference type="InterPro" id="IPR019845">
    <property type="entry name" value="Squalene/phytoene_synthase_CS"/>
</dbReference>
<dbReference type="InterPro" id="IPR008949">
    <property type="entry name" value="Isoprenoid_synthase_dom_sf"/>
</dbReference>
<keyword evidence="4" id="KW-0125">Carotenoid biosynthesis</keyword>
<dbReference type="GO" id="GO:0004311">
    <property type="term" value="F:geranylgeranyl diphosphate synthase activity"/>
    <property type="evidence" value="ECO:0007669"/>
    <property type="project" value="InterPro"/>
</dbReference>
<dbReference type="GO" id="GO:0051996">
    <property type="term" value="F:squalene synthase [NAD(P)H] activity"/>
    <property type="evidence" value="ECO:0007669"/>
    <property type="project" value="InterPro"/>
</dbReference>
<dbReference type="Proteomes" id="UP000480275">
    <property type="component" value="Unassembled WGS sequence"/>
</dbReference>
<dbReference type="Gene3D" id="1.10.600.10">
    <property type="entry name" value="Farnesyl Diphosphate Synthase"/>
    <property type="match status" value="1"/>
</dbReference>
<proteinExistence type="inferred from homology"/>
<comment type="pathway">
    <text evidence="1">Carotenoid biosynthesis; phytoene biosynthesis.</text>
</comment>